<keyword evidence="2" id="KW-0520">NAD</keyword>
<evidence type="ECO:0000256" key="2">
    <source>
        <dbReference type="ARBA" id="ARBA00023027"/>
    </source>
</evidence>
<feature type="domain" description="D-isomer specific 2-hydroxyacid dehydrogenase catalytic" evidence="4">
    <location>
        <begin position="27"/>
        <end position="278"/>
    </location>
</feature>
<dbReference type="Pfam" id="PF00389">
    <property type="entry name" value="2-Hacid_dh"/>
    <property type="match status" value="1"/>
</dbReference>
<dbReference type="Gene3D" id="3.40.50.720">
    <property type="entry name" value="NAD(P)-binding Rossmann-like Domain"/>
    <property type="match status" value="2"/>
</dbReference>
<evidence type="ECO:0000256" key="1">
    <source>
        <dbReference type="ARBA" id="ARBA00023002"/>
    </source>
</evidence>
<comment type="similarity">
    <text evidence="3">Belongs to the D-isomer specific 2-hydroxyacid dehydrogenase family.</text>
</comment>
<sequence>MRLAVDVDIPYIENFLEQLSAEFSWDVIKFSDSFLNNKVISECDAIFVRSTSKIDDSLIKDSRISFIGSATSGHDHIDNKYMNWTLSDKKCFVAKGCNADAVANYVLTIMSLLISKKEISVNNTVGIVGYGNIGSLLKQKLDMFNIKSYFYDPYIDSTKKGCKDNIRDILNCDIVSLHASYSKIGHFPSHHLLNQGNLTDSKLKFLINSSRGEVVDEEYLQNQTTFKYISDVWSNEPYCSKKAINNAYLSTPHIAGYSVQAKKNASTSLIRSFCNFFNINIHIEDSSIKTNVSNFDIPEIDLIENKFPCTFFRDLFDIELCSNNFKHSYLEKGDLFPDIRKSFKHINDYSIYDIEDAARKFN</sequence>
<evidence type="ECO:0000313" key="7">
    <source>
        <dbReference type="Proteomes" id="UP000315498"/>
    </source>
</evidence>
<comment type="caution">
    <text evidence="6">The sequence shown here is derived from an EMBL/GenBank/DDBJ whole genome shotgun (WGS) entry which is preliminary data.</text>
</comment>
<evidence type="ECO:0008006" key="8">
    <source>
        <dbReference type="Google" id="ProtNLM"/>
    </source>
</evidence>
<feature type="domain" description="D-isomer specific 2-hydroxyacid dehydrogenase NAD-binding" evidence="5">
    <location>
        <begin position="122"/>
        <end position="255"/>
    </location>
</feature>
<dbReference type="GO" id="GO:0016616">
    <property type="term" value="F:oxidoreductase activity, acting on the CH-OH group of donors, NAD or NADP as acceptor"/>
    <property type="evidence" value="ECO:0007669"/>
    <property type="project" value="InterPro"/>
</dbReference>
<dbReference type="GO" id="GO:0051287">
    <property type="term" value="F:NAD binding"/>
    <property type="evidence" value="ECO:0007669"/>
    <property type="project" value="InterPro"/>
</dbReference>
<dbReference type="InterPro" id="IPR006139">
    <property type="entry name" value="D-isomer_2_OHA_DH_cat_dom"/>
</dbReference>
<evidence type="ECO:0000259" key="4">
    <source>
        <dbReference type="Pfam" id="PF00389"/>
    </source>
</evidence>
<dbReference type="InterPro" id="IPR050223">
    <property type="entry name" value="D-isomer_2-hydroxyacid_DH"/>
</dbReference>
<dbReference type="InterPro" id="IPR006140">
    <property type="entry name" value="D-isomer_DH_NAD-bd"/>
</dbReference>
<accession>A0A520MSN0</accession>
<name>A0A520MSN0_9GAMM</name>
<reference evidence="6 7" key="1">
    <citation type="submission" date="2019-02" db="EMBL/GenBank/DDBJ databases">
        <title>Prokaryotic population dynamics and viral predation in marine succession experiment using metagenomics: the confinement effect.</title>
        <authorList>
            <person name="Haro-Moreno J.M."/>
            <person name="Rodriguez-Valera F."/>
            <person name="Lopez-Perez M."/>
        </authorList>
    </citation>
    <scope>NUCLEOTIDE SEQUENCE [LARGE SCALE GENOMIC DNA]</scope>
    <source>
        <strain evidence="6">MED-G161</strain>
    </source>
</reference>
<evidence type="ECO:0000256" key="3">
    <source>
        <dbReference type="RuleBase" id="RU003719"/>
    </source>
</evidence>
<evidence type="ECO:0000259" key="5">
    <source>
        <dbReference type="Pfam" id="PF02826"/>
    </source>
</evidence>
<keyword evidence="1 3" id="KW-0560">Oxidoreductase</keyword>
<dbReference type="AlphaFoldDB" id="A0A520MSN0"/>
<dbReference type="SUPFAM" id="SSF52283">
    <property type="entry name" value="Formate/glycerate dehydrogenase catalytic domain-like"/>
    <property type="match status" value="1"/>
</dbReference>
<protein>
    <recommendedName>
        <fullName evidence="8">Erythronate-4-phosphate dehydrogenase</fullName>
    </recommendedName>
</protein>
<dbReference type="Proteomes" id="UP000315498">
    <property type="component" value="Unassembled WGS sequence"/>
</dbReference>
<dbReference type="EMBL" id="SHBG01000024">
    <property type="protein sequence ID" value="RZO24216.1"/>
    <property type="molecule type" value="Genomic_DNA"/>
</dbReference>
<organism evidence="6 7">
    <name type="scientific">SAR86 cluster bacterium</name>
    <dbReference type="NCBI Taxonomy" id="2030880"/>
    <lineage>
        <taxon>Bacteria</taxon>
        <taxon>Pseudomonadati</taxon>
        <taxon>Pseudomonadota</taxon>
        <taxon>Gammaproteobacteria</taxon>
        <taxon>SAR86 cluster</taxon>
    </lineage>
</organism>
<proteinExistence type="inferred from homology"/>
<dbReference type="PANTHER" id="PTHR10996">
    <property type="entry name" value="2-HYDROXYACID DEHYDROGENASE-RELATED"/>
    <property type="match status" value="1"/>
</dbReference>
<dbReference type="InterPro" id="IPR036291">
    <property type="entry name" value="NAD(P)-bd_dom_sf"/>
</dbReference>
<dbReference type="SUPFAM" id="SSF51735">
    <property type="entry name" value="NAD(P)-binding Rossmann-fold domains"/>
    <property type="match status" value="1"/>
</dbReference>
<gene>
    <name evidence="6" type="ORF">EVA94_02910</name>
</gene>
<dbReference type="Pfam" id="PF02826">
    <property type="entry name" value="2-Hacid_dh_C"/>
    <property type="match status" value="1"/>
</dbReference>
<evidence type="ECO:0000313" key="6">
    <source>
        <dbReference type="EMBL" id="RZO24216.1"/>
    </source>
</evidence>